<keyword evidence="1" id="KW-0472">Membrane</keyword>
<dbReference type="PROSITE" id="PS50887">
    <property type="entry name" value="GGDEF"/>
    <property type="match status" value="1"/>
</dbReference>
<dbReference type="CDD" id="cd01949">
    <property type="entry name" value="GGDEF"/>
    <property type="match status" value="1"/>
</dbReference>
<dbReference type="PANTHER" id="PTHR45138:SF9">
    <property type="entry name" value="DIGUANYLATE CYCLASE DGCM-RELATED"/>
    <property type="match status" value="1"/>
</dbReference>
<dbReference type="PANTHER" id="PTHR45138">
    <property type="entry name" value="REGULATORY COMPONENTS OF SENSORY TRANSDUCTION SYSTEM"/>
    <property type="match status" value="1"/>
</dbReference>
<dbReference type="InterPro" id="IPR029787">
    <property type="entry name" value="Nucleotide_cyclase"/>
</dbReference>
<dbReference type="AlphaFoldDB" id="A0A1K1PPN7"/>
<evidence type="ECO:0000259" key="2">
    <source>
        <dbReference type="PROSITE" id="PS50887"/>
    </source>
</evidence>
<evidence type="ECO:0000256" key="1">
    <source>
        <dbReference type="SAM" id="Phobius"/>
    </source>
</evidence>
<dbReference type="GO" id="GO:0052621">
    <property type="term" value="F:diguanylate cyclase activity"/>
    <property type="evidence" value="ECO:0007669"/>
    <property type="project" value="TreeGrafter"/>
</dbReference>
<feature type="domain" description="GGDEF" evidence="2">
    <location>
        <begin position="297"/>
        <end position="428"/>
    </location>
</feature>
<name>A0A1K1PPN7_RUMFL</name>
<dbReference type="InterPro" id="IPR050469">
    <property type="entry name" value="Diguanylate_Cyclase"/>
</dbReference>
<protein>
    <submittedName>
        <fullName evidence="3">Diguanylate cyclase (GGDEF) domain-containing protein</fullName>
    </submittedName>
</protein>
<feature type="transmembrane region" description="Helical" evidence="1">
    <location>
        <begin position="179"/>
        <end position="202"/>
    </location>
</feature>
<dbReference type="Proteomes" id="UP000183461">
    <property type="component" value="Unassembled WGS sequence"/>
</dbReference>
<accession>A0A1K1PPN7</accession>
<gene>
    <name evidence="3" type="ORF">SAMN02910280_0021</name>
</gene>
<dbReference type="InterPro" id="IPR043128">
    <property type="entry name" value="Rev_trsase/Diguanyl_cyclase"/>
</dbReference>
<keyword evidence="1" id="KW-1133">Transmembrane helix</keyword>
<dbReference type="SMART" id="SM00267">
    <property type="entry name" value="GGDEF"/>
    <property type="match status" value="1"/>
</dbReference>
<dbReference type="EMBL" id="FPIP01000010">
    <property type="protein sequence ID" value="SFW49648.1"/>
    <property type="molecule type" value="Genomic_DNA"/>
</dbReference>
<dbReference type="Pfam" id="PF00990">
    <property type="entry name" value="GGDEF"/>
    <property type="match status" value="1"/>
</dbReference>
<dbReference type="PROSITE" id="PS51257">
    <property type="entry name" value="PROKAR_LIPOPROTEIN"/>
    <property type="match status" value="1"/>
</dbReference>
<proteinExistence type="predicted"/>
<sequence length="428" mass="48393">MSRSLNKSFGLFVAVILVLFVLISFGVSYGCVHFIGSHYSERTASAALDFASLTINADNARQSFKTRIKSDDYESVQNKLAAYQRSNSDIINRISLVSFSNTAGVYIYDSGGEPLGSRLDYTSYTSSVKAELINGRNSMSHISNGRLTVYRPLRTVDDNLCGIVIVELQEPFETQYFKFIAAVFGGLLLLSLIFVLIFVLHLKKKISSPLRKISNYIDSIKKNEKEQKTADASVIFDDSRNDEIGQLSASLKTLLGSIDTGERDLNQAIYDANHDGMTQHWNKRFYHSMEDSFRKCDALCIIYFDVNNLKLMNDTLGHESGDFVIKRAANYIREFLEDGDYCFRMGGDEFLIVMTKSSIRRLDKVMDKLDKDSPYILSRKSDSVKCSLSYGCSYAKGVFSYDSLLAEAEENMYMKKAELKRLLNMPDR</sequence>
<keyword evidence="1" id="KW-0812">Transmembrane</keyword>
<dbReference type="Gene3D" id="3.30.70.270">
    <property type="match status" value="1"/>
</dbReference>
<organism evidence="3 4">
    <name type="scientific">Ruminococcus flavefaciens</name>
    <dbReference type="NCBI Taxonomy" id="1265"/>
    <lineage>
        <taxon>Bacteria</taxon>
        <taxon>Bacillati</taxon>
        <taxon>Bacillota</taxon>
        <taxon>Clostridia</taxon>
        <taxon>Eubacteriales</taxon>
        <taxon>Oscillospiraceae</taxon>
        <taxon>Ruminococcus</taxon>
    </lineage>
</organism>
<dbReference type="Gene3D" id="6.10.340.10">
    <property type="match status" value="1"/>
</dbReference>
<reference evidence="3 4" key="1">
    <citation type="submission" date="2016-11" db="EMBL/GenBank/DDBJ databases">
        <authorList>
            <person name="Jaros S."/>
            <person name="Januszkiewicz K."/>
            <person name="Wedrychowicz H."/>
        </authorList>
    </citation>
    <scope>NUCLEOTIDE SEQUENCE [LARGE SCALE GENOMIC DNA]</scope>
    <source>
        <strain evidence="3 4">YL228</strain>
    </source>
</reference>
<dbReference type="InterPro" id="IPR000160">
    <property type="entry name" value="GGDEF_dom"/>
</dbReference>
<dbReference type="NCBIfam" id="TIGR00254">
    <property type="entry name" value="GGDEF"/>
    <property type="match status" value="1"/>
</dbReference>
<dbReference type="RefSeq" id="WP_072301095.1">
    <property type="nucleotide sequence ID" value="NZ_FPIP01000010.1"/>
</dbReference>
<dbReference type="SUPFAM" id="SSF55073">
    <property type="entry name" value="Nucleotide cyclase"/>
    <property type="match status" value="1"/>
</dbReference>
<evidence type="ECO:0000313" key="3">
    <source>
        <dbReference type="EMBL" id="SFW49648.1"/>
    </source>
</evidence>
<evidence type="ECO:0000313" key="4">
    <source>
        <dbReference type="Proteomes" id="UP000183461"/>
    </source>
</evidence>